<dbReference type="Gene3D" id="3.40.33.10">
    <property type="entry name" value="CAP"/>
    <property type="match status" value="1"/>
</dbReference>
<reference evidence="3" key="1">
    <citation type="submission" date="2017-02" db="UniProtKB">
        <authorList>
            <consortium name="WormBaseParasite"/>
        </authorList>
    </citation>
    <scope>IDENTIFICATION</scope>
</reference>
<dbReference type="EMBL" id="UYRS01019185">
    <property type="protein sequence ID" value="VDK43504.1"/>
    <property type="molecule type" value="Genomic_DNA"/>
</dbReference>
<evidence type="ECO:0000313" key="1">
    <source>
        <dbReference type="EMBL" id="VDK43504.1"/>
    </source>
</evidence>
<evidence type="ECO:0000313" key="2">
    <source>
        <dbReference type="Proteomes" id="UP000282613"/>
    </source>
</evidence>
<name>A0A0R3WF40_TAEAS</name>
<proteinExistence type="predicted"/>
<reference evidence="1 2" key="2">
    <citation type="submission" date="2018-11" db="EMBL/GenBank/DDBJ databases">
        <authorList>
            <consortium name="Pathogen Informatics"/>
        </authorList>
    </citation>
    <scope>NUCLEOTIDE SEQUENCE [LARGE SCALE GENOMIC DNA]</scope>
</reference>
<keyword evidence="2" id="KW-1185">Reference proteome</keyword>
<dbReference type="Proteomes" id="UP000282613">
    <property type="component" value="Unassembled WGS sequence"/>
</dbReference>
<dbReference type="OrthoDB" id="10250153at2759"/>
<dbReference type="InterPro" id="IPR035940">
    <property type="entry name" value="CAP_sf"/>
</dbReference>
<evidence type="ECO:0000313" key="3">
    <source>
        <dbReference type="WBParaSite" id="TASK_0000946701-mRNA-1"/>
    </source>
</evidence>
<dbReference type="AlphaFoldDB" id="A0A0R3WF40"/>
<gene>
    <name evidence="1" type="ORF">TASK_LOCUS9468</name>
</gene>
<protein>
    <submittedName>
        <fullName evidence="3">SCP domain-containing protein</fullName>
    </submittedName>
</protein>
<organism evidence="3">
    <name type="scientific">Taenia asiatica</name>
    <name type="common">Asian tapeworm</name>
    <dbReference type="NCBI Taxonomy" id="60517"/>
    <lineage>
        <taxon>Eukaryota</taxon>
        <taxon>Metazoa</taxon>
        <taxon>Spiralia</taxon>
        <taxon>Lophotrochozoa</taxon>
        <taxon>Platyhelminthes</taxon>
        <taxon>Cestoda</taxon>
        <taxon>Eucestoda</taxon>
        <taxon>Cyclophyllidea</taxon>
        <taxon>Taeniidae</taxon>
        <taxon>Taenia</taxon>
    </lineage>
</organism>
<dbReference type="WBParaSite" id="TASK_0000946701-mRNA-1">
    <property type="protein sequence ID" value="TASK_0000946701-mRNA-1"/>
    <property type="gene ID" value="TASK_0000946701"/>
</dbReference>
<sequence>MVWANTNKMGCAMHQCVELHPALKNPQYLIVCGYKPGGNYEGDWPYEQGPSCSKCPKGQMCFRNQCVKDPKCHHVYPTLKLKKPEDRTVPACVVFKD</sequence>
<dbReference type="SUPFAM" id="SSF55797">
    <property type="entry name" value="PR-1-like"/>
    <property type="match status" value="1"/>
</dbReference>
<accession>A0A0R3WF40</accession>